<dbReference type="KEGG" id="ajg:KKR91_05700"/>
<dbReference type="Gene3D" id="3.30.1230.10">
    <property type="entry name" value="YlxR-like"/>
    <property type="match status" value="1"/>
</dbReference>
<gene>
    <name evidence="2" type="ORF">KKR91_05700</name>
</gene>
<accession>A0A975M6X9</accession>
<dbReference type="EMBL" id="CP076022">
    <property type="protein sequence ID" value="QWC11080.1"/>
    <property type="molecule type" value="Genomic_DNA"/>
</dbReference>
<dbReference type="RefSeq" id="WP_210230561.1">
    <property type="nucleotide sequence ID" value="NZ_CP076022.1"/>
</dbReference>
<dbReference type="SUPFAM" id="SSF64376">
    <property type="entry name" value="YlxR-like"/>
    <property type="match status" value="1"/>
</dbReference>
<dbReference type="AlphaFoldDB" id="A0A975M6X9"/>
<keyword evidence="3" id="KW-1185">Reference proteome</keyword>
<dbReference type="PANTHER" id="PTHR34215">
    <property type="entry name" value="BLL0784 PROTEIN"/>
    <property type="match status" value="1"/>
</dbReference>
<feature type="domain" description="YlxR" evidence="1">
    <location>
        <begin position="26"/>
        <end position="96"/>
    </location>
</feature>
<dbReference type="Pfam" id="PF04296">
    <property type="entry name" value="YlxR"/>
    <property type="match status" value="1"/>
</dbReference>
<proteinExistence type="predicted"/>
<sequence>MYEAGSPSAFPTSSAASGAAVHIPQRTCIGCRKKDDQAVLIRLVGVESDGRIAVHIDEHRRMSGRGAWVHRGSACFAAALRRRAFNRAFRGQVDTADAEAWFKALESAPSGSGLETVQPESGSEI</sequence>
<name>A0A975M6X9_9MICC</name>
<dbReference type="InterPro" id="IPR007393">
    <property type="entry name" value="YlxR_dom"/>
</dbReference>
<dbReference type="InterPro" id="IPR035931">
    <property type="entry name" value="YlxR-like_sf"/>
</dbReference>
<protein>
    <submittedName>
        <fullName evidence="2">YlxR family protein</fullName>
    </submittedName>
</protein>
<reference evidence="2 3" key="1">
    <citation type="submission" date="2021-05" db="EMBL/GenBank/DDBJ databases">
        <title>Novel species in genus Arthrobacter.</title>
        <authorList>
            <person name="Zhang G."/>
        </authorList>
    </citation>
    <scope>NUCLEOTIDE SEQUENCE [LARGE SCALE GENOMIC DNA]</scope>
    <source>
        <strain evidence="3">zg-ZUI227</strain>
    </source>
</reference>
<dbReference type="Proteomes" id="UP000676885">
    <property type="component" value="Chromosome"/>
</dbReference>
<evidence type="ECO:0000313" key="2">
    <source>
        <dbReference type="EMBL" id="QWC11080.1"/>
    </source>
</evidence>
<dbReference type="InterPro" id="IPR037465">
    <property type="entry name" value="YlxR"/>
</dbReference>
<evidence type="ECO:0000259" key="1">
    <source>
        <dbReference type="Pfam" id="PF04296"/>
    </source>
</evidence>
<evidence type="ECO:0000313" key="3">
    <source>
        <dbReference type="Proteomes" id="UP000676885"/>
    </source>
</evidence>
<dbReference type="PANTHER" id="PTHR34215:SF1">
    <property type="entry name" value="YLXR DOMAIN-CONTAINING PROTEIN"/>
    <property type="match status" value="1"/>
</dbReference>
<organism evidence="2 3">
    <name type="scientific">Arthrobacter jiangjiafuii</name>
    <dbReference type="NCBI Taxonomy" id="2817475"/>
    <lineage>
        <taxon>Bacteria</taxon>
        <taxon>Bacillati</taxon>
        <taxon>Actinomycetota</taxon>
        <taxon>Actinomycetes</taxon>
        <taxon>Micrococcales</taxon>
        <taxon>Micrococcaceae</taxon>
        <taxon>Arthrobacter</taxon>
    </lineage>
</organism>